<reference evidence="1 2" key="1">
    <citation type="journal article" date="2013" name="Genome Biol.">
        <title>The genome sequence of the most widely cultivated cacao type and its use to identify candidate genes regulating pod color.</title>
        <authorList>
            <person name="Motamayor J.C."/>
            <person name="Mockaitis K."/>
            <person name="Schmutz J."/>
            <person name="Haiminen N."/>
            <person name="Iii D.L."/>
            <person name="Cornejo O."/>
            <person name="Findley S.D."/>
            <person name="Zheng P."/>
            <person name="Utro F."/>
            <person name="Royaert S."/>
            <person name="Saski C."/>
            <person name="Jenkins J."/>
            <person name="Podicheti R."/>
            <person name="Zhao M."/>
            <person name="Scheffler B.E."/>
            <person name="Stack J.C."/>
            <person name="Feltus F.A."/>
            <person name="Mustiga G.M."/>
            <person name="Amores F."/>
            <person name="Phillips W."/>
            <person name="Marelli J.P."/>
            <person name="May G.D."/>
            <person name="Shapiro H."/>
            <person name="Ma J."/>
            <person name="Bustamante C.D."/>
            <person name="Schnell R.J."/>
            <person name="Main D."/>
            <person name="Gilbert D."/>
            <person name="Parida L."/>
            <person name="Kuhn D.N."/>
        </authorList>
    </citation>
    <scope>NUCLEOTIDE SEQUENCE [LARGE SCALE GENOMIC DNA]</scope>
    <source>
        <strain evidence="2">cv. Matina 1-6</strain>
    </source>
</reference>
<protein>
    <submittedName>
        <fullName evidence="1">Uncharacterized protein</fullName>
    </submittedName>
</protein>
<organism evidence="1 2">
    <name type="scientific">Theobroma cacao</name>
    <name type="common">Cacao</name>
    <name type="synonym">Cocoa</name>
    <dbReference type="NCBI Taxonomy" id="3641"/>
    <lineage>
        <taxon>Eukaryota</taxon>
        <taxon>Viridiplantae</taxon>
        <taxon>Streptophyta</taxon>
        <taxon>Embryophyta</taxon>
        <taxon>Tracheophyta</taxon>
        <taxon>Spermatophyta</taxon>
        <taxon>Magnoliopsida</taxon>
        <taxon>eudicotyledons</taxon>
        <taxon>Gunneridae</taxon>
        <taxon>Pentapetalae</taxon>
        <taxon>rosids</taxon>
        <taxon>malvids</taxon>
        <taxon>Malvales</taxon>
        <taxon>Malvaceae</taxon>
        <taxon>Byttnerioideae</taxon>
        <taxon>Theobroma</taxon>
    </lineage>
</organism>
<dbReference type="HOGENOM" id="CLU_2643000_0_0_1"/>
<evidence type="ECO:0000313" key="2">
    <source>
        <dbReference type="Proteomes" id="UP000026915"/>
    </source>
</evidence>
<dbReference type="AlphaFoldDB" id="A0A061DN67"/>
<dbReference type="Gramene" id="EOX94224">
    <property type="protein sequence ID" value="EOX94224"/>
    <property type="gene ID" value="TCM_003758"/>
</dbReference>
<name>A0A061DN67_THECC</name>
<keyword evidence="2" id="KW-1185">Reference proteome</keyword>
<accession>A0A061DN67</accession>
<gene>
    <name evidence="1" type="ORF">TCM_003758</name>
</gene>
<sequence length="77" mass="9137">MKEDLESYFKPLKLKNMSTFKDRMFRRSLVKELYSTIAIDRIELEDQEGFTEDTLNVFLNGRHLQTCAQDLGEFLKT</sequence>
<dbReference type="EMBL" id="CM001879">
    <property type="protein sequence ID" value="EOX94224.1"/>
    <property type="molecule type" value="Genomic_DNA"/>
</dbReference>
<dbReference type="Proteomes" id="UP000026915">
    <property type="component" value="Chromosome 1"/>
</dbReference>
<evidence type="ECO:0000313" key="1">
    <source>
        <dbReference type="EMBL" id="EOX94224.1"/>
    </source>
</evidence>
<proteinExistence type="predicted"/>
<dbReference type="InParanoid" id="A0A061DN67"/>